<feature type="domain" description="EamA" evidence="7">
    <location>
        <begin position="162"/>
        <end position="298"/>
    </location>
</feature>
<sequence length="319" mass="34705">MEKICWKGHAAMFGANAMWGLMSPISKFIILGGAVTPLAVTDLRIGGAMVLFWITSFFQKPEHVNHKDLASLFVASLLGIVFNQGCFIFGVSLSSPGDASIITTSMPLWAMVLAALILKEPITGKKVLGIAAGASGALLLILGNGQNGQGTSATTAGGTMIWGDLLVLLAQFCYALYIVLYKDFVNKYSLVTIMKWMFTYSFICILPFSANSLMRTDWSSLHLPELGGLSFIVVGATFISYMLIVVGQKNLRPTVAGMYNYIQPLVACIVAVCWGMDSFNFIKGIAVVFIFGGVYLVTSSRSRKELESYKANRNRLLRK</sequence>
<gene>
    <name evidence="8" type="ORF">B5F96_17300</name>
</gene>
<evidence type="ECO:0000313" key="8">
    <source>
        <dbReference type="EMBL" id="OUO01955.1"/>
    </source>
</evidence>
<feature type="transmembrane region" description="Helical" evidence="6">
    <location>
        <begin position="281"/>
        <end position="298"/>
    </location>
</feature>
<proteinExistence type="predicted"/>
<evidence type="ECO:0000256" key="5">
    <source>
        <dbReference type="ARBA" id="ARBA00023136"/>
    </source>
</evidence>
<evidence type="ECO:0000313" key="9">
    <source>
        <dbReference type="Proteomes" id="UP000195975"/>
    </source>
</evidence>
<evidence type="ECO:0000256" key="2">
    <source>
        <dbReference type="ARBA" id="ARBA00022475"/>
    </source>
</evidence>
<feature type="transmembrane region" description="Helical" evidence="6">
    <location>
        <begin position="99"/>
        <end position="118"/>
    </location>
</feature>
<feature type="transmembrane region" description="Helical" evidence="6">
    <location>
        <begin position="28"/>
        <end position="58"/>
    </location>
</feature>
<dbReference type="InterPro" id="IPR050638">
    <property type="entry name" value="AA-Vitamin_Transporters"/>
</dbReference>
<protein>
    <submittedName>
        <fullName evidence="8">EamA family transporter</fullName>
    </submittedName>
</protein>
<evidence type="ECO:0000256" key="1">
    <source>
        <dbReference type="ARBA" id="ARBA00004651"/>
    </source>
</evidence>
<accession>A0A9Q5SM71</accession>
<evidence type="ECO:0000256" key="6">
    <source>
        <dbReference type="SAM" id="Phobius"/>
    </source>
</evidence>
<feature type="transmembrane region" description="Helical" evidence="6">
    <location>
        <begin position="258"/>
        <end position="275"/>
    </location>
</feature>
<dbReference type="SUPFAM" id="SSF103481">
    <property type="entry name" value="Multidrug resistance efflux transporter EmrE"/>
    <property type="match status" value="2"/>
</dbReference>
<name>A0A9Q5SM71_9BACT</name>
<feature type="transmembrane region" description="Helical" evidence="6">
    <location>
        <begin position="70"/>
        <end position="93"/>
    </location>
</feature>
<evidence type="ECO:0000256" key="4">
    <source>
        <dbReference type="ARBA" id="ARBA00022989"/>
    </source>
</evidence>
<dbReference type="AlphaFoldDB" id="A0A9Q5SM71"/>
<dbReference type="RefSeq" id="WP_087375741.1">
    <property type="nucleotide sequence ID" value="NZ_CAJLBM010000052.1"/>
</dbReference>
<dbReference type="Pfam" id="PF00892">
    <property type="entry name" value="EamA"/>
    <property type="match status" value="2"/>
</dbReference>
<reference evidence="9" key="1">
    <citation type="submission" date="2017-04" db="EMBL/GenBank/DDBJ databases">
        <title>Function of individual gut microbiota members based on whole genome sequencing of pure cultures obtained from chicken caecum.</title>
        <authorList>
            <person name="Medvecky M."/>
            <person name="Cejkova D."/>
            <person name="Polansky O."/>
            <person name="Karasova D."/>
            <person name="Kubasova T."/>
            <person name="Cizek A."/>
            <person name="Rychlik I."/>
        </authorList>
    </citation>
    <scope>NUCLEOTIDE SEQUENCE [LARGE SCALE GENOMIC DNA]</scope>
    <source>
        <strain evidence="9">An42</strain>
    </source>
</reference>
<evidence type="ECO:0000259" key="7">
    <source>
        <dbReference type="Pfam" id="PF00892"/>
    </source>
</evidence>
<keyword evidence="3 6" id="KW-0812">Transmembrane</keyword>
<dbReference type="InterPro" id="IPR000620">
    <property type="entry name" value="EamA_dom"/>
</dbReference>
<keyword evidence="2" id="KW-1003">Cell membrane</keyword>
<feature type="transmembrane region" description="Helical" evidence="6">
    <location>
        <begin position="160"/>
        <end position="181"/>
    </location>
</feature>
<keyword evidence="5 6" id="KW-0472">Membrane</keyword>
<comment type="caution">
    <text evidence="8">The sequence shown here is derived from an EMBL/GenBank/DDBJ whole genome shotgun (WGS) entry which is preliminary data.</text>
</comment>
<feature type="transmembrane region" description="Helical" evidence="6">
    <location>
        <begin position="226"/>
        <end position="246"/>
    </location>
</feature>
<dbReference type="GO" id="GO:0005886">
    <property type="term" value="C:plasma membrane"/>
    <property type="evidence" value="ECO:0007669"/>
    <property type="project" value="UniProtKB-SubCell"/>
</dbReference>
<dbReference type="EMBL" id="NFIJ01000030">
    <property type="protein sequence ID" value="OUO01955.1"/>
    <property type="molecule type" value="Genomic_DNA"/>
</dbReference>
<feature type="transmembrane region" description="Helical" evidence="6">
    <location>
        <begin position="127"/>
        <end position="145"/>
    </location>
</feature>
<feature type="transmembrane region" description="Helical" evidence="6">
    <location>
        <begin position="193"/>
        <end position="214"/>
    </location>
</feature>
<comment type="subcellular location">
    <subcellularLocation>
        <location evidence="1">Cell membrane</location>
        <topology evidence="1">Multi-pass membrane protein</topology>
    </subcellularLocation>
</comment>
<dbReference type="InterPro" id="IPR037185">
    <property type="entry name" value="EmrE-like"/>
</dbReference>
<dbReference type="PANTHER" id="PTHR32322">
    <property type="entry name" value="INNER MEMBRANE TRANSPORTER"/>
    <property type="match status" value="1"/>
</dbReference>
<evidence type="ECO:0000256" key="3">
    <source>
        <dbReference type="ARBA" id="ARBA00022692"/>
    </source>
</evidence>
<dbReference type="Proteomes" id="UP000195975">
    <property type="component" value="Unassembled WGS sequence"/>
</dbReference>
<dbReference type="PANTHER" id="PTHR32322:SF18">
    <property type="entry name" value="S-ADENOSYLMETHIONINE_S-ADENOSYLHOMOCYSTEINE TRANSPORTER"/>
    <property type="match status" value="1"/>
</dbReference>
<feature type="domain" description="EamA" evidence="7">
    <location>
        <begin position="7"/>
        <end position="141"/>
    </location>
</feature>
<keyword evidence="4 6" id="KW-1133">Transmembrane helix</keyword>
<organism evidence="8 9">
    <name type="scientific">Parabacteroides johnsonii</name>
    <dbReference type="NCBI Taxonomy" id="387661"/>
    <lineage>
        <taxon>Bacteria</taxon>
        <taxon>Pseudomonadati</taxon>
        <taxon>Bacteroidota</taxon>
        <taxon>Bacteroidia</taxon>
        <taxon>Bacteroidales</taxon>
        <taxon>Tannerellaceae</taxon>
        <taxon>Parabacteroides</taxon>
    </lineage>
</organism>